<dbReference type="Proteomes" id="UP001201812">
    <property type="component" value="Unassembled WGS sequence"/>
</dbReference>
<proteinExistence type="predicted"/>
<name>A0AAD4RD90_9BILA</name>
<dbReference type="AlphaFoldDB" id="A0AAD4RD90"/>
<evidence type="ECO:0000313" key="2">
    <source>
        <dbReference type="Proteomes" id="UP001201812"/>
    </source>
</evidence>
<dbReference type="PANTHER" id="PTHR16231">
    <property type="entry name" value="COMM DOMAIN-CONTAINING PROTEIN 4-8 FAMILY MEMBER"/>
    <property type="match status" value="1"/>
</dbReference>
<comment type="caution">
    <text evidence="1">The sequence shown here is derived from an EMBL/GenBank/DDBJ whole genome shotgun (WGS) entry which is preliminary data.</text>
</comment>
<organism evidence="1 2">
    <name type="scientific">Ditylenchus destructor</name>
    <dbReference type="NCBI Taxonomy" id="166010"/>
    <lineage>
        <taxon>Eukaryota</taxon>
        <taxon>Metazoa</taxon>
        <taxon>Ecdysozoa</taxon>
        <taxon>Nematoda</taxon>
        <taxon>Chromadorea</taxon>
        <taxon>Rhabditida</taxon>
        <taxon>Tylenchina</taxon>
        <taxon>Tylenchomorpha</taxon>
        <taxon>Sphaerularioidea</taxon>
        <taxon>Anguinidae</taxon>
        <taxon>Anguininae</taxon>
        <taxon>Ditylenchus</taxon>
    </lineage>
</organism>
<sequence length="190" mass="21180">MKFRFIGGLDCPDWILSQIAEFSSISPDDFKQWCLQIANRLKFKQSEWSSESLRALQGAHTIDLRSMKAMIAALSFIIEKSAKSNCSPIDLESEMLQLGFSTEHAKQLSSVYATESEALSKRIATKFIREPSFTLIKRTSQSVDDVTVENLNVKTSDGKHINLAMGSNKLALMTQGIKDALGAIEIMKDQ</sequence>
<evidence type="ECO:0000313" key="1">
    <source>
        <dbReference type="EMBL" id="KAI1728316.1"/>
    </source>
</evidence>
<dbReference type="PANTHER" id="PTHR16231:SF4">
    <property type="entry name" value="COMM DOMAIN-CONTAINING PROTEIN 4"/>
    <property type="match status" value="1"/>
</dbReference>
<dbReference type="EMBL" id="JAKKPZ010000001">
    <property type="protein sequence ID" value="KAI1728316.1"/>
    <property type="molecule type" value="Genomic_DNA"/>
</dbReference>
<accession>A0AAD4RD90</accession>
<protein>
    <submittedName>
        <fullName evidence="1">COMM domain-containing protein 4</fullName>
    </submittedName>
</protein>
<gene>
    <name evidence="1" type="ORF">DdX_00486</name>
</gene>
<reference evidence="1" key="1">
    <citation type="submission" date="2022-01" db="EMBL/GenBank/DDBJ databases">
        <title>Genome Sequence Resource for Two Populations of Ditylenchus destructor, the Migratory Endoparasitic Phytonematode.</title>
        <authorList>
            <person name="Zhang H."/>
            <person name="Lin R."/>
            <person name="Xie B."/>
        </authorList>
    </citation>
    <scope>NUCLEOTIDE SEQUENCE</scope>
    <source>
        <strain evidence="1">BazhouSP</strain>
    </source>
</reference>
<dbReference type="Pfam" id="PF21672">
    <property type="entry name" value="COMM_HN"/>
    <property type="match status" value="1"/>
</dbReference>
<keyword evidence="2" id="KW-1185">Reference proteome</keyword>
<dbReference type="InterPro" id="IPR047155">
    <property type="entry name" value="COMMD4/6/7/8"/>
</dbReference>